<comment type="caution">
    <text evidence="10">The sequence shown here is derived from an EMBL/GenBank/DDBJ whole genome shotgun (WGS) entry which is preliminary data.</text>
</comment>
<evidence type="ECO:0000256" key="3">
    <source>
        <dbReference type="ARBA" id="ARBA00022475"/>
    </source>
</evidence>
<keyword evidence="3" id="KW-1003">Cell membrane</keyword>
<feature type="transmembrane region" description="Helical" evidence="9">
    <location>
        <begin position="141"/>
        <end position="162"/>
    </location>
</feature>
<dbReference type="PANTHER" id="PTHR11795">
    <property type="entry name" value="BRANCHED-CHAIN AMINO ACID TRANSPORT SYSTEM PERMEASE PROTEIN LIVH"/>
    <property type="match status" value="1"/>
</dbReference>
<evidence type="ECO:0000313" key="10">
    <source>
        <dbReference type="EMBL" id="MYZ47786.1"/>
    </source>
</evidence>
<dbReference type="RefSeq" id="WP_161140133.1">
    <property type="nucleotide sequence ID" value="NZ_SPKJ01000021.1"/>
</dbReference>
<evidence type="ECO:0000256" key="1">
    <source>
        <dbReference type="ARBA" id="ARBA00004651"/>
    </source>
</evidence>
<reference evidence="10" key="1">
    <citation type="submission" date="2019-03" db="EMBL/GenBank/DDBJ databases">
        <title>Afifella sp. nov., isolated from activated sludge.</title>
        <authorList>
            <person name="Li Q."/>
            <person name="Liu Y."/>
        </authorList>
    </citation>
    <scope>NUCLEOTIDE SEQUENCE</scope>
    <source>
        <strain evidence="10">L72</strain>
    </source>
</reference>
<dbReference type="Pfam" id="PF02653">
    <property type="entry name" value="BPD_transp_2"/>
    <property type="match status" value="1"/>
</dbReference>
<dbReference type="EMBL" id="SPKJ01000021">
    <property type="protein sequence ID" value="MYZ47786.1"/>
    <property type="molecule type" value="Genomic_DNA"/>
</dbReference>
<feature type="transmembrane region" description="Helical" evidence="9">
    <location>
        <begin position="6"/>
        <end position="24"/>
    </location>
</feature>
<dbReference type="OrthoDB" id="9807115at2"/>
<dbReference type="GO" id="GO:0022857">
    <property type="term" value="F:transmembrane transporter activity"/>
    <property type="evidence" value="ECO:0007669"/>
    <property type="project" value="InterPro"/>
</dbReference>
<evidence type="ECO:0000256" key="7">
    <source>
        <dbReference type="ARBA" id="ARBA00023136"/>
    </source>
</evidence>
<keyword evidence="2" id="KW-0813">Transport</keyword>
<dbReference type="PANTHER" id="PTHR11795:SF445">
    <property type="entry name" value="AMINO ACID ABC TRANSPORTER PERMEASE PROTEIN"/>
    <property type="match status" value="1"/>
</dbReference>
<dbReference type="AlphaFoldDB" id="A0A964T3F7"/>
<evidence type="ECO:0000313" key="11">
    <source>
        <dbReference type="Proteomes" id="UP000773614"/>
    </source>
</evidence>
<keyword evidence="4 9" id="KW-0812">Transmembrane</keyword>
<dbReference type="InterPro" id="IPR001851">
    <property type="entry name" value="ABC_transp_permease"/>
</dbReference>
<gene>
    <name evidence="10" type="ORF">E4O86_08680</name>
</gene>
<name>A0A964T3F7_9HYPH</name>
<evidence type="ECO:0000256" key="5">
    <source>
        <dbReference type="ARBA" id="ARBA00022970"/>
    </source>
</evidence>
<feature type="transmembrane region" description="Helical" evidence="9">
    <location>
        <begin position="100"/>
        <end position="121"/>
    </location>
</feature>
<evidence type="ECO:0000256" key="9">
    <source>
        <dbReference type="SAM" id="Phobius"/>
    </source>
</evidence>
<feature type="transmembrane region" description="Helical" evidence="9">
    <location>
        <begin position="61"/>
        <end position="79"/>
    </location>
</feature>
<dbReference type="Proteomes" id="UP000773614">
    <property type="component" value="Unassembled WGS sequence"/>
</dbReference>
<feature type="transmembrane region" description="Helical" evidence="9">
    <location>
        <begin position="228"/>
        <end position="253"/>
    </location>
</feature>
<dbReference type="InterPro" id="IPR052157">
    <property type="entry name" value="BCAA_transport_permease"/>
</dbReference>
<dbReference type="GO" id="GO:0005886">
    <property type="term" value="C:plasma membrane"/>
    <property type="evidence" value="ECO:0007669"/>
    <property type="project" value="UniProtKB-SubCell"/>
</dbReference>
<dbReference type="GO" id="GO:0006865">
    <property type="term" value="P:amino acid transport"/>
    <property type="evidence" value="ECO:0007669"/>
    <property type="project" value="UniProtKB-KW"/>
</dbReference>
<keyword evidence="11" id="KW-1185">Reference proteome</keyword>
<evidence type="ECO:0000256" key="4">
    <source>
        <dbReference type="ARBA" id="ARBA00022692"/>
    </source>
</evidence>
<feature type="transmembrane region" description="Helical" evidence="9">
    <location>
        <begin position="259"/>
        <end position="280"/>
    </location>
</feature>
<comment type="similarity">
    <text evidence="8">Belongs to the binding-protein-dependent transport system permease family. LivHM subfamily.</text>
</comment>
<keyword evidence="5" id="KW-0029">Amino-acid transport</keyword>
<accession>A0A964T3F7</accession>
<organism evidence="10 11">
    <name type="scientific">Propylenella binzhouense</name>
    <dbReference type="NCBI Taxonomy" id="2555902"/>
    <lineage>
        <taxon>Bacteria</taxon>
        <taxon>Pseudomonadati</taxon>
        <taxon>Pseudomonadota</taxon>
        <taxon>Alphaproteobacteria</taxon>
        <taxon>Hyphomicrobiales</taxon>
        <taxon>Propylenellaceae</taxon>
        <taxon>Propylenella</taxon>
    </lineage>
</organism>
<sequence length="291" mass="30234">MAFADLIMTALLSGGLYALVSVGLNLQYGVARILDLAYGELMMLAAFGTFWAFTLAGLSPLLTLVLGAPVAFAFNLLLFRLVFRPLVRRSRDRASLEVNAILSTFGLVFLLQGAALALWGGSDRAYSYLAEPVTVLGSVTAANRLLALAGALVTAAAAYLVLRFTRTGRALRAIASNAASAPLVGIDVERLSGWAFAAGGLLAGVAGVLVSSFININPAIGTEYTMKALIVVTMGGIGNVLGGLLAGLALGFAETMGAAFIDPGLVTAIAFALFILVLVLRPEGLLGRRRR</sequence>
<feature type="transmembrane region" description="Helical" evidence="9">
    <location>
        <begin position="194"/>
        <end position="216"/>
    </location>
</feature>
<comment type="subcellular location">
    <subcellularLocation>
        <location evidence="1">Cell membrane</location>
        <topology evidence="1">Multi-pass membrane protein</topology>
    </subcellularLocation>
</comment>
<dbReference type="CDD" id="cd06582">
    <property type="entry name" value="TM_PBP1_LivH_like"/>
    <property type="match status" value="1"/>
</dbReference>
<proteinExistence type="inferred from homology"/>
<protein>
    <submittedName>
        <fullName evidence="10">Branched-chain amino acid ABC transporter permease</fullName>
    </submittedName>
</protein>
<keyword evidence="7 9" id="KW-0472">Membrane</keyword>
<evidence type="ECO:0000256" key="8">
    <source>
        <dbReference type="ARBA" id="ARBA00037998"/>
    </source>
</evidence>
<feature type="transmembrane region" description="Helical" evidence="9">
    <location>
        <begin position="36"/>
        <end position="55"/>
    </location>
</feature>
<evidence type="ECO:0000256" key="6">
    <source>
        <dbReference type="ARBA" id="ARBA00022989"/>
    </source>
</evidence>
<keyword evidence="6 9" id="KW-1133">Transmembrane helix</keyword>
<evidence type="ECO:0000256" key="2">
    <source>
        <dbReference type="ARBA" id="ARBA00022448"/>
    </source>
</evidence>